<keyword evidence="6" id="KW-1185">Reference proteome</keyword>
<feature type="domain" description="Single" evidence="4">
    <location>
        <begin position="52"/>
        <end position="111"/>
    </location>
</feature>
<dbReference type="InterPro" id="IPR029277">
    <property type="entry name" value="SVWC_dom"/>
</dbReference>
<dbReference type="Proteomes" id="UP001233999">
    <property type="component" value="Unassembled WGS sequence"/>
</dbReference>
<name>A0AAD8E5L2_DIPPU</name>
<keyword evidence="2" id="KW-0964">Secreted</keyword>
<evidence type="ECO:0000313" key="6">
    <source>
        <dbReference type="Proteomes" id="UP001233999"/>
    </source>
</evidence>
<gene>
    <name evidence="5" type="ORF">L9F63_024997</name>
</gene>
<reference evidence="5" key="1">
    <citation type="journal article" date="2023" name="IScience">
        <title>Live-bearing cockroach genome reveals convergent evolutionary mechanisms linked to viviparity in insects and beyond.</title>
        <authorList>
            <person name="Fouks B."/>
            <person name="Harrison M.C."/>
            <person name="Mikhailova A.A."/>
            <person name="Marchal E."/>
            <person name="English S."/>
            <person name="Carruthers M."/>
            <person name="Jennings E.C."/>
            <person name="Chiamaka E.L."/>
            <person name="Frigard R.A."/>
            <person name="Pippel M."/>
            <person name="Attardo G.M."/>
            <person name="Benoit J.B."/>
            <person name="Bornberg-Bauer E."/>
            <person name="Tobe S.S."/>
        </authorList>
    </citation>
    <scope>NUCLEOTIDE SEQUENCE</scope>
    <source>
        <strain evidence="5">Stay&amp;Tobe</strain>
    </source>
</reference>
<keyword evidence="3" id="KW-0732">Signal</keyword>
<sequence>SGYQSKMKLIFLIFIICTTLMIHNEASIAHGSQNTDTDCPPGCEGCESKKVGDSWPGNAHGDCLRLVCTKKKDYISLGAVGCAAFVLSPGCVEVPEDSTKPYPNCCPSARCP</sequence>
<dbReference type="Pfam" id="PF15430">
    <property type="entry name" value="SVWC"/>
    <property type="match status" value="1"/>
</dbReference>
<protein>
    <recommendedName>
        <fullName evidence="4">Single domain-containing protein</fullName>
    </recommendedName>
</protein>
<dbReference type="GO" id="GO:0005576">
    <property type="term" value="C:extracellular region"/>
    <property type="evidence" value="ECO:0007669"/>
    <property type="project" value="UniProtKB-SubCell"/>
</dbReference>
<comment type="caution">
    <text evidence="5">The sequence shown here is derived from an EMBL/GenBank/DDBJ whole genome shotgun (WGS) entry which is preliminary data.</text>
</comment>
<reference evidence="5" key="2">
    <citation type="submission" date="2023-05" db="EMBL/GenBank/DDBJ databases">
        <authorList>
            <person name="Fouks B."/>
        </authorList>
    </citation>
    <scope>NUCLEOTIDE SEQUENCE</scope>
    <source>
        <strain evidence="5">Stay&amp;Tobe</strain>
        <tissue evidence="5">Testes</tissue>
    </source>
</reference>
<dbReference type="AlphaFoldDB" id="A0AAD8E5L2"/>
<evidence type="ECO:0000256" key="3">
    <source>
        <dbReference type="SAM" id="SignalP"/>
    </source>
</evidence>
<evidence type="ECO:0000259" key="4">
    <source>
        <dbReference type="Pfam" id="PF15430"/>
    </source>
</evidence>
<feature type="signal peptide" evidence="3">
    <location>
        <begin position="1"/>
        <end position="21"/>
    </location>
</feature>
<evidence type="ECO:0000313" key="5">
    <source>
        <dbReference type="EMBL" id="KAJ9578143.1"/>
    </source>
</evidence>
<evidence type="ECO:0000256" key="2">
    <source>
        <dbReference type="ARBA" id="ARBA00022525"/>
    </source>
</evidence>
<dbReference type="EMBL" id="JASPKZ010008953">
    <property type="protein sequence ID" value="KAJ9578143.1"/>
    <property type="molecule type" value="Genomic_DNA"/>
</dbReference>
<organism evidence="5 6">
    <name type="scientific">Diploptera punctata</name>
    <name type="common">Pacific beetle cockroach</name>
    <dbReference type="NCBI Taxonomy" id="6984"/>
    <lineage>
        <taxon>Eukaryota</taxon>
        <taxon>Metazoa</taxon>
        <taxon>Ecdysozoa</taxon>
        <taxon>Arthropoda</taxon>
        <taxon>Hexapoda</taxon>
        <taxon>Insecta</taxon>
        <taxon>Pterygota</taxon>
        <taxon>Neoptera</taxon>
        <taxon>Polyneoptera</taxon>
        <taxon>Dictyoptera</taxon>
        <taxon>Blattodea</taxon>
        <taxon>Blaberoidea</taxon>
        <taxon>Blaberidae</taxon>
        <taxon>Diplopterinae</taxon>
        <taxon>Diploptera</taxon>
    </lineage>
</organism>
<comment type="subcellular location">
    <subcellularLocation>
        <location evidence="1">Secreted</location>
    </subcellularLocation>
</comment>
<feature type="non-terminal residue" evidence="5">
    <location>
        <position position="1"/>
    </location>
</feature>
<feature type="chain" id="PRO_5042218475" description="Single domain-containing protein" evidence="3">
    <location>
        <begin position="22"/>
        <end position="112"/>
    </location>
</feature>
<accession>A0AAD8E5L2</accession>
<evidence type="ECO:0000256" key="1">
    <source>
        <dbReference type="ARBA" id="ARBA00004613"/>
    </source>
</evidence>
<proteinExistence type="predicted"/>